<accession>A0ABT6KM21</accession>
<comment type="caution">
    <text evidence="2">The sequence shown here is derived from an EMBL/GenBank/DDBJ whole genome shotgun (WGS) entry which is preliminary data.</text>
</comment>
<organism evidence="2 3">
    <name type="scientific">Antiquaquibacter oligotrophicus</name>
    <dbReference type="NCBI Taxonomy" id="2880260"/>
    <lineage>
        <taxon>Bacteria</taxon>
        <taxon>Bacillati</taxon>
        <taxon>Actinomycetota</taxon>
        <taxon>Actinomycetes</taxon>
        <taxon>Micrococcales</taxon>
        <taxon>Microbacteriaceae</taxon>
        <taxon>Antiquaquibacter</taxon>
    </lineage>
</organism>
<feature type="transmembrane region" description="Helical" evidence="1">
    <location>
        <begin position="6"/>
        <end position="24"/>
    </location>
</feature>
<keyword evidence="3" id="KW-1185">Reference proteome</keyword>
<reference evidence="2 3" key="1">
    <citation type="submission" date="2023-04" db="EMBL/GenBank/DDBJ databases">
        <title>Genome Encyclopedia of Bacteria and Archaea VI: Functional Genomics of Type Strains.</title>
        <authorList>
            <person name="Whitman W."/>
        </authorList>
    </citation>
    <scope>NUCLEOTIDE SEQUENCE [LARGE SCALE GENOMIC DNA]</scope>
    <source>
        <strain evidence="2 3">SG_E_30_P1</strain>
    </source>
</reference>
<protein>
    <submittedName>
        <fullName evidence="2">Branched-subunit amino acid transport protein</fullName>
    </submittedName>
</protein>
<dbReference type="InterPro" id="IPR008407">
    <property type="entry name" value="Brnchd-chn_aa_trnsp_AzlD"/>
</dbReference>
<name>A0ABT6KM21_9MICO</name>
<dbReference type="Proteomes" id="UP001160142">
    <property type="component" value="Unassembled WGS sequence"/>
</dbReference>
<feature type="transmembrane region" description="Helical" evidence="1">
    <location>
        <begin position="86"/>
        <end position="108"/>
    </location>
</feature>
<proteinExistence type="predicted"/>
<keyword evidence="1" id="KW-0812">Transmembrane</keyword>
<dbReference type="Pfam" id="PF05437">
    <property type="entry name" value="AzlD"/>
    <property type="match status" value="1"/>
</dbReference>
<dbReference type="RefSeq" id="WP_322133362.1">
    <property type="nucleotide sequence ID" value="NZ_CP085036.1"/>
</dbReference>
<evidence type="ECO:0000313" key="2">
    <source>
        <dbReference type="EMBL" id="MDH6181040.1"/>
    </source>
</evidence>
<evidence type="ECO:0000256" key="1">
    <source>
        <dbReference type="SAM" id="Phobius"/>
    </source>
</evidence>
<gene>
    <name evidence="2" type="ORF">M2152_001222</name>
</gene>
<feature type="transmembrane region" description="Helical" evidence="1">
    <location>
        <begin position="36"/>
        <end position="54"/>
    </location>
</feature>
<keyword evidence="1" id="KW-0472">Membrane</keyword>
<sequence length="110" mass="11574">MHELLALIASGVVTFASRVVFLVNRKVRPPQRVAKYLPLIGPAVLAAIAVPGILAPRGSLSLAETVPAIVAAVASWLSWRASKQIWVGLLAGLASWWGILAVLAAMGVDR</sequence>
<keyword evidence="1" id="KW-1133">Transmembrane helix</keyword>
<evidence type="ECO:0000313" key="3">
    <source>
        <dbReference type="Proteomes" id="UP001160142"/>
    </source>
</evidence>
<feature type="transmembrane region" description="Helical" evidence="1">
    <location>
        <begin position="60"/>
        <end position="79"/>
    </location>
</feature>
<dbReference type="EMBL" id="JARXVQ010000001">
    <property type="protein sequence ID" value="MDH6181040.1"/>
    <property type="molecule type" value="Genomic_DNA"/>
</dbReference>